<dbReference type="Gene3D" id="3.30.450.20">
    <property type="entry name" value="PAS domain"/>
    <property type="match status" value="4"/>
</dbReference>
<dbReference type="InterPro" id="IPR005467">
    <property type="entry name" value="His_kinase_dom"/>
</dbReference>
<dbReference type="EC" id="2.7.13.3" evidence="2"/>
<dbReference type="InterPro" id="IPR052162">
    <property type="entry name" value="Sensor_kinase/Photoreceptor"/>
</dbReference>
<dbReference type="SMART" id="SM00091">
    <property type="entry name" value="PAS"/>
    <property type="match status" value="3"/>
</dbReference>
<dbReference type="PROSITE" id="PS50109">
    <property type="entry name" value="HIS_KIN"/>
    <property type="match status" value="1"/>
</dbReference>
<dbReference type="Gene3D" id="3.30.565.10">
    <property type="entry name" value="Histidine kinase-like ATPase, C-terminal domain"/>
    <property type="match status" value="1"/>
</dbReference>
<dbReference type="SUPFAM" id="SSF55781">
    <property type="entry name" value="GAF domain-like"/>
    <property type="match status" value="1"/>
</dbReference>
<dbReference type="PRINTS" id="PR00344">
    <property type="entry name" value="BCTRLSENSOR"/>
</dbReference>
<reference evidence="8" key="1">
    <citation type="submission" date="2022-08" db="EMBL/GenBank/DDBJ databases">
        <authorList>
            <person name="Zhang D."/>
        </authorList>
    </citation>
    <scope>NUCLEOTIDE SEQUENCE</scope>
    <source>
        <strain evidence="8">XJ19-11</strain>
    </source>
</reference>
<keyword evidence="9" id="KW-1185">Reference proteome</keyword>
<dbReference type="SUPFAM" id="SSF55785">
    <property type="entry name" value="PYP-like sensor domain (PAS domain)"/>
    <property type="match status" value="4"/>
</dbReference>
<dbReference type="PANTHER" id="PTHR43304:SF1">
    <property type="entry name" value="PAC DOMAIN-CONTAINING PROTEIN"/>
    <property type="match status" value="1"/>
</dbReference>
<dbReference type="InterPro" id="IPR035965">
    <property type="entry name" value="PAS-like_dom_sf"/>
</dbReference>
<evidence type="ECO:0000259" key="6">
    <source>
        <dbReference type="PROSITE" id="PS50109"/>
    </source>
</evidence>
<dbReference type="PANTHER" id="PTHR43304">
    <property type="entry name" value="PHYTOCHROME-LIKE PROTEIN CPH1"/>
    <property type="match status" value="1"/>
</dbReference>
<evidence type="ECO:0000313" key="8">
    <source>
        <dbReference type="EMBL" id="MCR9014362.1"/>
    </source>
</evidence>
<evidence type="ECO:0000256" key="2">
    <source>
        <dbReference type="ARBA" id="ARBA00012438"/>
    </source>
</evidence>
<dbReference type="Pfam" id="PF02518">
    <property type="entry name" value="HATPase_c"/>
    <property type="match status" value="1"/>
</dbReference>
<evidence type="ECO:0000256" key="1">
    <source>
        <dbReference type="ARBA" id="ARBA00000085"/>
    </source>
</evidence>
<dbReference type="NCBIfam" id="TIGR00229">
    <property type="entry name" value="sensory_box"/>
    <property type="match status" value="1"/>
</dbReference>
<dbReference type="InterPro" id="IPR036097">
    <property type="entry name" value="HisK_dim/P_sf"/>
</dbReference>
<dbReference type="EMBL" id="JANSUY010000002">
    <property type="protein sequence ID" value="MCR9014362.1"/>
    <property type="molecule type" value="Genomic_DNA"/>
</dbReference>
<dbReference type="InterPro" id="IPR000014">
    <property type="entry name" value="PAS"/>
</dbReference>
<comment type="caution">
    <text evidence="8">The sequence shown here is derived from an EMBL/GenBank/DDBJ whole genome shotgun (WGS) entry which is preliminary data.</text>
</comment>
<dbReference type="Pfam" id="PF13185">
    <property type="entry name" value="GAF_2"/>
    <property type="match status" value="1"/>
</dbReference>
<dbReference type="InterPro" id="IPR003594">
    <property type="entry name" value="HATPase_dom"/>
</dbReference>
<accession>A0A9X2P3D5</accession>
<dbReference type="PROSITE" id="PS50113">
    <property type="entry name" value="PAC"/>
    <property type="match status" value="1"/>
</dbReference>
<protein>
    <recommendedName>
        <fullName evidence="2">histidine kinase</fullName>
        <ecNumber evidence="2">2.7.13.3</ecNumber>
    </recommendedName>
</protein>
<dbReference type="Pfam" id="PF13426">
    <property type="entry name" value="PAS_9"/>
    <property type="match status" value="1"/>
</dbReference>
<keyword evidence="4" id="KW-0808">Transferase</keyword>
<keyword evidence="5" id="KW-0418">Kinase</keyword>
<dbReference type="Proteomes" id="UP001142175">
    <property type="component" value="Unassembled WGS sequence"/>
</dbReference>
<dbReference type="InterPro" id="IPR036890">
    <property type="entry name" value="HATPase_C_sf"/>
</dbReference>
<dbReference type="InterPro" id="IPR004358">
    <property type="entry name" value="Sig_transdc_His_kin-like_C"/>
</dbReference>
<dbReference type="AlphaFoldDB" id="A0A9X2P3D5"/>
<dbReference type="Pfam" id="PF08448">
    <property type="entry name" value="PAS_4"/>
    <property type="match status" value="1"/>
</dbReference>
<name>A0A9X2P3D5_9BACT</name>
<feature type="domain" description="Histidine kinase" evidence="6">
    <location>
        <begin position="878"/>
        <end position="1092"/>
    </location>
</feature>
<evidence type="ECO:0000313" key="9">
    <source>
        <dbReference type="Proteomes" id="UP001142175"/>
    </source>
</evidence>
<dbReference type="Gene3D" id="1.10.287.130">
    <property type="match status" value="1"/>
</dbReference>
<evidence type="ECO:0000256" key="4">
    <source>
        <dbReference type="ARBA" id="ARBA00022679"/>
    </source>
</evidence>
<dbReference type="Pfam" id="PF08447">
    <property type="entry name" value="PAS_3"/>
    <property type="match status" value="2"/>
</dbReference>
<proteinExistence type="predicted"/>
<dbReference type="InterPro" id="IPR013656">
    <property type="entry name" value="PAS_4"/>
</dbReference>
<evidence type="ECO:0000259" key="7">
    <source>
        <dbReference type="PROSITE" id="PS50113"/>
    </source>
</evidence>
<sequence>MSEGAKVSFQNILLTLKKYDNGRFELLYISSEIRNILTEGEKFYQEDYFEKSFPTLPKPFFEYLFQILGNGDKITCPLTWKEKYFRFVQVEGYVISQEDNSYLVNVLISQLPFDSNVKFSWLMDKSEDRIFTGIQSGHDLDRVSAWKASFFSKFDFIPEADFNGFLENKNTKILPIFPGHIFLTKKILTENHLLLQLVYGPSPLVDKNASSTEALQIGPKQAPVYYEYDFKNDLINFSGNLDGILGYSAEFFENFTSKDWINLVHPLDRHYFNMGFDHGSKMIYRVSHADGSYVYVQDEVNKLLDDPNNSGISLGIITDITALKEIEKDILEHKTILDQLTGVVPGMVYMLKAFPDGSRKFIFVSEGSKNLWELDPSMIMEDEASIRRLVHPEDIDHVIEADKTAFQKDLKFESTFRIFTPSGKAKWVFGASNRLKQFPRESIWAGFFIDITYTKQKETESFLLLNRYKVLFDENPLPIFQYNSQGIILDVNKQFMDKVNVSDSTEMIGKNMFELTKGHPIEKAYRDSIEKGRGFYEGPYTSHFNKKMFHVRVNAKSVEDGKVFQAILEDISEQQYVSNILSELTERTSRYSGQEFFDVLTSFLSEKLFMSTCFIAEVDEKNQFAYSLSYFKNGQKEKNFKYSLKDAPCYDCLNSNSPFIIPSGAASKYPKDKGLVKMGISTYMGVPIIDIEKNRLGILVLMDQKDHPYSFGLSGLLSVLSDRVGAELNRLHFEKKLISSELLFRSIAENFPNGTIEILDKDFNYVFTDGKGYQSLQIDQKKLIGTPHLSIYDDATSEKVKEFLEKVLAGEAVIFEVMVNNQYYLKNGVPLTNSSNKVDRILLVTQNITESKIAESERERLIKDLKSQNEELQRFAYIISHNLRAPIVNITSLLDLYNSHNPADLENVEIIENLKISTQILNGTLEDLIEVVSIKKNKLPKIERVSFRKLLKNIERSLSKQFKESGAVIVSDYSTAPYINYIYSHLENFIINLTTNSIKYKHQDRNPVIQIKSYLAEGYTVIEFRDNGIGIDLDRYKDRLFGLYQRFHSHVDGKGLGLYLIREQIRAHDGNLRVESTVGVGTTFYIYLRNMKANYPEEK</sequence>
<dbReference type="InterPro" id="IPR000700">
    <property type="entry name" value="PAS-assoc_C"/>
</dbReference>
<keyword evidence="3" id="KW-0597">Phosphoprotein</keyword>
<dbReference type="SUPFAM" id="SSF55874">
    <property type="entry name" value="ATPase domain of HSP90 chaperone/DNA topoisomerase II/histidine kinase"/>
    <property type="match status" value="1"/>
</dbReference>
<dbReference type="InterPro" id="IPR029016">
    <property type="entry name" value="GAF-like_dom_sf"/>
</dbReference>
<dbReference type="RefSeq" id="WP_258422243.1">
    <property type="nucleotide sequence ID" value="NZ_JANSUY010000002.1"/>
</dbReference>
<evidence type="ECO:0000256" key="3">
    <source>
        <dbReference type="ARBA" id="ARBA00022553"/>
    </source>
</evidence>
<gene>
    <name evidence="8" type="ORF">NU887_04905</name>
</gene>
<dbReference type="InterPro" id="IPR013655">
    <property type="entry name" value="PAS_fold_3"/>
</dbReference>
<dbReference type="SUPFAM" id="SSF47384">
    <property type="entry name" value="Homodimeric domain of signal transducing histidine kinase"/>
    <property type="match status" value="1"/>
</dbReference>
<dbReference type="InterPro" id="IPR003018">
    <property type="entry name" value="GAF"/>
</dbReference>
<dbReference type="SMART" id="SM00387">
    <property type="entry name" value="HATPase_c"/>
    <property type="match status" value="1"/>
</dbReference>
<comment type="catalytic activity">
    <reaction evidence="1">
        <text>ATP + protein L-histidine = ADP + protein N-phospho-L-histidine.</text>
        <dbReference type="EC" id="2.7.13.3"/>
    </reaction>
</comment>
<dbReference type="GO" id="GO:0000155">
    <property type="term" value="F:phosphorelay sensor kinase activity"/>
    <property type="evidence" value="ECO:0007669"/>
    <property type="project" value="InterPro"/>
</dbReference>
<evidence type="ECO:0000256" key="5">
    <source>
        <dbReference type="ARBA" id="ARBA00022777"/>
    </source>
</evidence>
<feature type="domain" description="PAC" evidence="7">
    <location>
        <begin position="280"/>
        <end position="332"/>
    </location>
</feature>
<dbReference type="Gene3D" id="3.30.450.40">
    <property type="match status" value="1"/>
</dbReference>
<organism evidence="8 9">
    <name type="scientific">Aquiflexum gelatinilyticum</name>
    <dbReference type="NCBI Taxonomy" id="2961943"/>
    <lineage>
        <taxon>Bacteria</taxon>
        <taxon>Pseudomonadati</taxon>
        <taxon>Bacteroidota</taxon>
        <taxon>Cytophagia</taxon>
        <taxon>Cytophagales</taxon>
        <taxon>Cyclobacteriaceae</taxon>
        <taxon>Aquiflexum</taxon>
    </lineage>
</organism>